<organism evidence="1 2">
    <name type="scientific">Quercus lobata</name>
    <name type="common">Valley oak</name>
    <dbReference type="NCBI Taxonomy" id="97700"/>
    <lineage>
        <taxon>Eukaryota</taxon>
        <taxon>Viridiplantae</taxon>
        <taxon>Streptophyta</taxon>
        <taxon>Embryophyta</taxon>
        <taxon>Tracheophyta</taxon>
        <taxon>Spermatophyta</taxon>
        <taxon>Magnoliopsida</taxon>
        <taxon>eudicotyledons</taxon>
        <taxon>Gunneridae</taxon>
        <taxon>Pentapetalae</taxon>
        <taxon>rosids</taxon>
        <taxon>fabids</taxon>
        <taxon>Fagales</taxon>
        <taxon>Fagaceae</taxon>
        <taxon>Quercus</taxon>
    </lineage>
</organism>
<dbReference type="InterPro" id="IPR007658">
    <property type="entry name" value="DUF594"/>
</dbReference>
<dbReference type="EMBL" id="LRBV02000011">
    <property type="status" value="NOT_ANNOTATED_CDS"/>
    <property type="molecule type" value="Genomic_DNA"/>
</dbReference>
<dbReference type="Pfam" id="PF04578">
    <property type="entry name" value="DUF594"/>
    <property type="match status" value="1"/>
</dbReference>
<name>A0A7N2MW13_QUELO</name>
<accession>A0A7N2MW13</accession>
<keyword evidence="2" id="KW-1185">Reference proteome</keyword>
<reference evidence="1" key="2">
    <citation type="submission" date="2021-01" db="UniProtKB">
        <authorList>
            <consortium name="EnsemblPlants"/>
        </authorList>
    </citation>
    <scope>IDENTIFICATION</scope>
</reference>
<proteinExistence type="predicted"/>
<dbReference type="AlphaFoldDB" id="A0A7N2MW13"/>
<dbReference type="Gramene" id="QL11p010126:mrna">
    <property type="protein sequence ID" value="QL11p010126:mrna:CDS:1"/>
    <property type="gene ID" value="QL11p010126"/>
</dbReference>
<evidence type="ECO:0000313" key="2">
    <source>
        <dbReference type="Proteomes" id="UP000594261"/>
    </source>
</evidence>
<evidence type="ECO:0000313" key="1">
    <source>
        <dbReference type="EnsemblPlants" id="QL11p010126:mrna:CDS:1"/>
    </source>
</evidence>
<dbReference type="OMA" id="ATEICHF"/>
<dbReference type="InParanoid" id="A0A7N2MW13"/>
<dbReference type="PANTHER" id="PTHR31325">
    <property type="entry name" value="OS01G0798800 PROTEIN-RELATED"/>
    <property type="match status" value="1"/>
</dbReference>
<dbReference type="Proteomes" id="UP000594261">
    <property type="component" value="Chromosome 11"/>
</dbReference>
<sequence>MEIKKVNSFDRDLKTLFGPRGGRTLEDLPDLAWSVSLGFDQSILIWHLATEICHFQGYMSTIKIKAPANKVTGEREPKDANSEKGLLRQRCNYLSRYMLYLLVKHPNMLPIGINIKFHSIYAGIGDFIEKQRDVKDITLEHASETLSKVSSEFMIAVDERDISNFVMFHACKLASALGPGEEKWEIITNVWLEMLCHAAGQLRRGGELLTHAWLLMAHFGLTDHFQIPSSPAIAEAILR</sequence>
<reference evidence="1 2" key="1">
    <citation type="journal article" date="2016" name="G3 (Bethesda)">
        <title>First Draft Assembly and Annotation of the Genome of a California Endemic Oak Quercus lobata Nee (Fagaceae).</title>
        <authorList>
            <person name="Sork V.L."/>
            <person name="Fitz-Gibbon S.T."/>
            <person name="Puiu D."/>
            <person name="Crepeau M."/>
            <person name="Gugger P.F."/>
            <person name="Sherman R."/>
            <person name="Stevens K."/>
            <person name="Langley C.H."/>
            <person name="Pellegrini M."/>
            <person name="Salzberg S.L."/>
        </authorList>
    </citation>
    <scope>NUCLEOTIDE SEQUENCE [LARGE SCALE GENOMIC DNA]</scope>
    <source>
        <strain evidence="1 2">cv. SW786</strain>
    </source>
</reference>
<dbReference type="EnsemblPlants" id="QL11p010126:mrna">
    <property type="protein sequence ID" value="QL11p010126:mrna:CDS:1"/>
    <property type="gene ID" value="QL11p010126"/>
</dbReference>
<protein>
    <submittedName>
        <fullName evidence="1">Uncharacterized protein</fullName>
    </submittedName>
</protein>